<accession>A0ABY6L7F1</accession>
<feature type="domain" description="PID" evidence="1">
    <location>
        <begin position="31"/>
        <end position="177"/>
    </location>
</feature>
<dbReference type="InterPro" id="IPR051484">
    <property type="entry name" value="Tensin_PTEN_phosphatase"/>
</dbReference>
<dbReference type="Proteomes" id="UP001235939">
    <property type="component" value="Chromosome 13"/>
</dbReference>
<reference evidence="2 3" key="1">
    <citation type="submission" date="2022-01" db="EMBL/GenBank/DDBJ databases">
        <title>A chromosomal length assembly of Cordylochernes scorpioides.</title>
        <authorList>
            <person name="Zeh D."/>
            <person name="Zeh J."/>
        </authorList>
    </citation>
    <scope>NUCLEOTIDE SEQUENCE [LARGE SCALE GENOMIC DNA]</scope>
    <source>
        <strain evidence="2">IN4F17</strain>
        <tissue evidence="2">Whole Body</tissue>
    </source>
</reference>
<keyword evidence="3" id="KW-1185">Reference proteome</keyword>
<dbReference type="SMART" id="SM00462">
    <property type="entry name" value="PTB"/>
    <property type="match status" value="1"/>
</dbReference>
<dbReference type="InterPro" id="IPR013625">
    <property type="entry name" value="PTB"/>
</dbReference>
<evidence type="ECO:0000259" key="1">
    <source>
        <dbReference type="SMART" id="SM00462"/>
    </source>
</evidence>
<name>A0ABY6L7F1_9ARAC</name>
<dbReference type="CDD" id="cd01213">
    <property type="entry name" value="PTB_tensin"/>
    <property type="match status" value="1"/>
</dbReference>
<proteinExistence type="predicted"/>
<dbReference type="SUPFAM" id="SSF50729">
    <property type="entry name" value="PH domain-like"/>
    <property type="match status" value="1"/>
</dbReference>
<dbReference type="InterPro" id="IPR011993">
    <property type="entry name" value="PH-like_dom_sf"/>
</dbReference>
<evidence type="ECO:0000313" key="3">
    <source>
        <dbReference type="Proteomes" id="UP001235939"/>
    </source>
</evidence>
<evidence type="ECO:0000313" key="2">
    <source>
        <dbReference type="EMBL" id="UYV76142.1"/>
    </source>
</evidence>
<dbReference type="InterPro" id="IPR033929">
    <property type="entry name" value="Tensin_PTB"/>
</dbReference>
<gene>
    <name evidence="2" type="ORF">LAZ67_13002807</name>
</gene>
<dbReference type="EMBL" id="CP092875">
    <property type="protein sequence ID" value="UYV76142.1"/>
    <property type="molecule type" value="Genomic_DNA"/>
</dbReference>
<dbReference type="PANTHER" id="PTHR45734:SF10">
    <property type="entry name" value="BLISTERY, ISOFORM A"/>
    <property type="match status" value="1"/>
</dbReference>
<sequence>MPISLPCKLAIPESDLVTNGTSLLSDPSSPQAAASCNVLFLHTVDTESLTGPQAIRKALGVTLALRPGPIALLVHFKVTPQGITLTDKQHKLFFRRHYPQANISHCGLDPDNRQWAFHDPETGASTSGRCFGFVARKPGSRTDNQCHLFVELDPSQPASAIVSFIAKTSLFLRSTPL</sequence>
<dbReference type="Pfam" id="PF08416">
    <property type="entry name" value="PTB"/>
    <property type="match status" value="1"/>
</dbReference>
<protein>
    <submittedName>
        <fullName evidence="2">TNS3</fullName>
    </submittedName>
</protein>
<dbReference type="InterPro" id="IPR006020">
    <property type="entry name" value="PTB/PI_dom"/>
</dbReference>
<organism evidence="2 3">
    <name type="scientific">Cordylochernes scorpioides</name>
    <dbReference type="NCBI Taxonomy" id="51811"/>
    <lineage>
        <taxon>Eukaryota</taxon>
        <taxon>Metazoa</taxon>
        <taxon>Ecdysozoa</taxon>
        <taxon>Arthropoda</taxon>
        <taxon>Chelicerata</taxon>
        <taxon>Arachnida</taxon>
        <taxon>Pseudoscorpiones</taxon>
        <taxon>Cheliferoidea</taxon>
        <taxon>Chernetidae</taxon>
        <taxon>Cordylochernes</taxon>
    </lineage>
</organism>
<dbReference type="PANTHER" id="PTHR45734">
    <property type="entry name" value="TENSIN"/>
    <property type="match status" value="1"/>
</dbReference>
<dbReference type="Gene3D" id="2.30.29.30">
    <property type="entry name" value="Pleckstrin-homology domain (PH domain)/Phosphotyrosine-binding domain (PTB)"/>
    <property type="match status" value="1"/>
</dbReference>